<dbReference type="AlphaFoldDB" id="A0A0M7AQP5"/>
<dbReference type="EC" id="4.6.1.1" evidence="2"/>
<dbReference type="Pfam" id="PF00211">
    <property type="entry name" value="Guanylate_cyc"/>
    <property type="match status" value="1"/>
</dbReference>
<dbReference type="SMART" id="SM00044">
    <property type="entry name" value="CYCc"/>
    <property type="match status" value="1"/>
</dbReference>
<dbReference type="InterPro" id="IPR050697">
    <property type="entry name" value="Adenylyl/Guanylyl_Cyclase_3/4"/>
</dbReference>
<feature type="domain" description="Guanylate cyclase" evidence="1">
    <location>
        <begin position="220"/>
        <end position="351"/>
    </location>
</feature>
<reference evidence="3" key="1">
    <citation type="submission" date="2015-07" db="EMBL/GenBank/DDBJ databases">
        <authorList>
            <person name="Rodrigo-Torres Lidia"/>
            <person name="Arahal R.David."/>
        </authorList>
    </citation>
    <scope>NUCLEOTIDE SEQUENCE [LARGE SCALE GENOMIC DNA]</scope>
    <source>
        <strain evidence="3">CECT 5112</strain>
    </source>
</reference>
<dbReference type="InterPro" id="IPR001054">
    <property type="entry name" value="A/G_cyclase"/>
</dbReference>
<dbReference type="GO" id="GO:0006171">
    <property type="term" value="P:cAMP biosynthetic process"/>
    <property type="evidence" value="ECO:0007669"/>
    <property type="project" value="TreeGrafter"/>
</dbReference>
<dbReference type="OrthoDB" id="4565346at2"/>
<dbReference type="PANTHER" id="PTHR43081">
    <property type="entry name" value="ADENYLATE CYCLASE, TERMINAL-DIFFERENTIATION SPECIFIC-RELATED"/>
    <property type="match status" value="1"/>
</dbReference>
<evidence type="ECO:0000313" key="3">
    <source>
        <dbReference type="Proteomes" id="UP000053235"/>
    </source>
</evidence>
<dbReference type="GO" id="GO:0004016">
    <property type="term" value="F:adenylate cyclase activity"/>
    <property type="evidence" value="ECO:0007669"/>
    <property type="project" value="UniProtKB-EC"/>
</dbReference>
<name>A0A0M7AQP5_9HYPH</name>
<dbReference type="SUPFAM" id="SSF55073">
    <property type="entry name" value="Nucleotide cyclase"/>
    <property type="match status" value="1"/>
</dbReference>
<dbReference type="PROSITE" id="PS50125">
    <property type="entry name" value="GUANYLATE_CYCLASE_2"/>
    <property type="match status" value="1"/>
</dbReference>
<dbReference type="GO" id="GO:0035556">
    <property type="term" value="P:intracellular signal transduction"/>
    <property type="evidence" value="ECO:0007669"/>
    <property type="project" value="InterPro"/>
</dbReference>
<evidence type="ECO:0000313" key="2">
    <source>
        <dbReference type="EMBL" id="CTQ77229.1"/>
    </source>
</evidence>
<dbReference type="Gene3D" id="3.30.70.1230">
    <property type="entry name" value="Nucleotide cyclase"/>
    <property type="match status" value="1"/>
</dbReference>
<evidence type="ECO:0000259" key="1">
    <source>
        <dbReference type="PROSITE" id="PS50125"/>
    </source>
</evidence>
<dbReference type="Proteomes" id="UP000053235">
    <property type="component" value="Unassembled WGS sequence"/>
</dbReference>
<dbReference type="EMBL" id="CXWD01000032">
    <property type="protein sequence ID" value="CTQ77229.1"/>
    <property type="molecule type" value="Genomic_DNA"/>
</dbReference>
<keyword evidence="2" id="KW-0456">Lyase</keyword>
<dbReference type="STRING" id="388408.LAX5112_04844"/>
<dbReference type="RefSeq" id="WP_055673992.1">
    <property type="nucleotide sequence ID" value="NZ_CXWD01000032.1"/>
</dbReference>
<dbReference type="PANTHER" id="PTHR43081:SF11">
    <property type="entry name" value="BLR2264 PROTEIN"/>
    <property type="match status" value="1"/>
</dbReference>
<keyword evidence="3" id="KW-1185">Reference proteome</keyword>
<protein>
    <submittedName>
        <fullName evidence="2">Adenylate cyclase 1</fullName>
        <ecNumber evidence="2">4.6.1.1</ecNumber>
    </submittedName>
</protein>
<sequence length="406" mass="44863">MIDMMEIDGIEDWLIGEALGDPDMTNLFAELCERLRQCHVPVDRAILVWSTLHPMIEAEIAFWENGGEVYHEKIEHSEEDTEDWLQSPIRAVLINEEPMLRRRLANANAQTEFPLLKRLASEGYTDYLVIPTHMEIPAIKGEYPNTGIILSWATREEDGFSEDALNAIHYIQKRLALAARAVLQGHITKIIAETYLGSIAGTKVLNGQIRHGDGDTIDAVIYYSDMRNSTAIADALGPEDYLKWLNTYFEATAGAVLQQGGEVLDFIGDAVLGVFPTQKESLSEAVQRAITAADETRRRLHDINKTVSTGHKMNAGIALSTGRVMFGNIGVANRLTFSVIGQTVHAAARIEDLTKRIKSDVLMTGEIAEFAGDRAQNAGAYELDGFTDRQPLFSLEPLPVPGTPNS</sequence>
<accession>A0A0M7AQP5</accession>
<dbReference type="InterPro" id="IPR029787">
    <property type="entry name" value="Nucleotide_cyclase"/>
</dbReference>
<organism evidence="2 3">
    <name type="scientific">Roseibium alexandrii</name>
    <dbReference type="NCBI Taxonomy" id="388408"/>
    <lineage>
        <taxon>Bacteria</taxon>
        <taxon>Pseudomonadati</taxon>
        <taxon>Pseudomonadota</taxon>
        <taxon>Alphaproteobacteria</taxon>
        <taxon>Hyphomicrobiales</taxon>
        <taxon>Stappiaceae</taxon>
        <taxon>Roseibium</taxon>
    </lineage>
</organism>
<dbReference type="CDD" id="cd07302">
    <property type="entry name" value="CHD"/>
    <property type="match status" value="1"/>
</dbReference>
<gene>
    <name evidence="2" type="primary">cyaA_18</name>
    <name evidence="2" type="ORF">LAX5112_04844</name>
</gene>
<proteinExistence type="predicted"/>